<dbReference type="Gene3D" id="3.30.530.20">
    <property type="match status" value="1"/>
</dbReference>
<evidence type="ECO:0000313" key="1">
    <source>
        <dbReference type="EMBL" id="SFE86463.1"/>
    </source>
</evidence>
<accession>A0A1I2E1I0</accession>
<dbReference type="InterPro" id="IPR023393">
    <property type="entry name" value="START-like_dom_sf"/>
</dbReference>
<dbReference type="EMBL" id="FONZ01000001">
    <property type="protein sequence ID" value="SFE86463.1"/>
    <property type="molecule type" value="Genomic_DNA"/>
</dbReference>
<organism evidence="1 2">
    <name type="scientific">Flavimobilis marinus</name>
    <dbReference type="NCBI Taxonomy" id="285351"/>
    <lineage>
        <taxon>Bacteria</taxon>
        <taxon>Bacillati</taxon>
        <taxon>Actinomycetota</taxon>
        <taxon>Actinomycetes</taxon>
        <taxon>Micrococcales</taxon>
        <taxon>Jonesiaceae</taxon>
        <taxon>Flavimobilis</taxon>
    </lineage>
</organism>
<reference evidence="2" key="1">
    <citation type="submission" date="2016-10" db="EMBL/GenBank/DDBJ databases">
        <authorList>
            <person name="Varghese N."/>
            <person name="Submissions S."/>
        </authorList>
    </citation>
    <scope>NUCLEOTIDE SEQUENCE [LARGE SCALE GENOMIC DNA]</scope>
    <source>
        <strain evidence="2">DSM 19083</strain>
    </source>
</reference>
<keyword evidence="2" id="KW-1185">Reference proteome</keyword>
<gene>
    <name evidence="1" type="ORF">SAMN04488035_0839</name>
</gene>
<dbReference type="OrthoDB" id="3837807at2"/>
<dbReference type="Proteomes" id="UP000198520">
    <property type="component" value="Unassembled WGS sequence"/>
</dbReference>
<protein>
    <recommendedName>
        <fullName evidence="3">Activator of Hsp90 ATPase homolog 1-like protein</fullName>
    </recommendedName>
</protein>
<evidence type="ECO:0000313" key="2">
    <source>
        <dbReference type="Proteomes" id="UP000198520"/>
    </source>
</evidence>
<dbReference type="SUPFAM" id="SSF55961">
    <property type="entry name" value="Bet v1-like"/>
    <property type="match status" value="1"/>
</dbReference>
<proteinExistence type="predicted"/>
<dbReference type="AlphaFoldDB" id="A0A1I2E1I0"/>
<dbReference type="RefSeq" id="WP_093375295.1">
    <property type="nucleotide sequence ID" value="NZ_BNAN01000001.1"/>
</dbReference>
<dbReference type="STRING" id="285351.SAMN04488035_0839"/>
<evidence type="ECO:0008006" key="3">
    <source>
        <dbReference type="Google" id="ProtNLM"/>
    </source>
</evidence>
<sequence length="194" mass="21665">MADDDVRTHEASISEDALHARTGRSRDEWFADLDRAGAAGWEHRDIADWLVRERGVEGWWAQSLTVGYEQARGLRAAGQRPDGTFEATGSKIVPLGTAATYRLLTDPAQRARWLDMEPTLRGTTEPTSVRWDWPDGSRVTVRLEDAEGRTRVAVQHHRLTDADALAVMKAFWRDRLAQLALLEAEDADDSGASQ</sequence>
<name>A0A1I2E1I0_9MICO</name>